<dbReference type="EMBL" id="CP001699">
    <property type="protein sequence ID" value="ACU57809.1"/>
    <property type="molecule type" value="Genomic_DNA"/>
</dbReference>
<dbReference type="AlphaFoldDB" id="A0A979FZ73"/>
<name>A0A979FZ73_CHIPD</name>
<dbReference type="PROSITE" id="PS01124">
    <property type="entry name" value="HTH_ARAC_FAMILY_2"/>
    <property type="match status" value="1"/>
</dbReference>
<dbReference type="PANTHER" id="PTHR46796:SF13">
    <property type="entry name" value="HTH-TYPE TRANSCRIPTIONAL ACTIVATOR RHAS"/>
    <property type="match status" value="1"/>
</dbReference>
<dbReference type="Gene3D" id="1.10.10.60">
    <property type="entry name" value="Homeodomain-like"/>
    <property type="match status" value="1"/>
</dbReference>
<dbReference type="GO" id="GO:0043565">
    <property type="term" value="F:sequence-specific DNA binding"/>
    <property type="evidence" value="ECO:0007669"/>
    <property type="project" value="InterPro"/>
</dbReference>
<dbReference type="SMART" id="SM00342">
    <property type="entry name" value="HTH_ARAC"/>
    <property type="match status" value="1"/>
</dbReference>
<dbReference type="InterPro" id="IPR020449">
    <property type="entry name" value="Tscrpt_reg_AraC-type_HTH"/>
</dbReference>
<reference evidence="5 6" key="2">
    <citation type="journal article" date="2010" name="Stand. Genomic Sci.">
        <title>Complete genome sequence of Chitinophaga pinensis type strain (UQM 2034).</title>
        <authorList>
            <person name="Glavina Del Rio T."/>
            <person name="Abt B."/>
            <person name="Spring S."/>
            <person name="Lapidus A."/>
            <person name="Nolan M."/>
            <person name="Tice H."/>
            <person name="Copeland A."/>
            <person name="Cheng J.F."/>
            <person name="Chen F."/>
            <person name="Bruce D."/>
            <person name="Goodwin L."/>
            <person name="Pitluck S."/>
            <person name="Ivanova N."/>
            <person name="Mavromatis K."/>
            <person name="Mikhailova N."/>
            <person name="Pati A."/>
            <person name="Chen A."/>
            <person name="Palaniappan K."/>
            <person name="Land M."/>
            <person name="Hauser L."/>
            <person name="Chang Y.J."/>
            <person name="Jeffries C.D."/>
            <person name="Chain P."/>
            <person name="Saunders E."/>
            <person name="Detter J.C."/>
            <person name="Brettin T."/>
            <person name="Rohde M."/>
            <person name="Goker M."/>
            <person name="Bristow J."/>
            <person name="Eisen J.A."/>
            <person name="Markowitz V."/>
            <person name="Hugenholtz P."/>
            <person name="Kyrpides N.C."/>
            <person name="Klenk H.P."/>
            <person name="Lucas S."/>
        </authorList>
    </citation>
    <scope>NUCLEOTIDE SEQUENCE [LARGE SCALE GENOMIC DNA]</scope>
    <source>
        <strain evidence="6">ATCC 43595 / DSM 2588 / LMG 13176 / NBRC 15968 / NCIMB 11800 / UQM 2034</strain>
    </source>
</reference>
<reference evidence="6" key="1">
    <citation type="submission" date="2009-08" db="EMBL/GenBank/DDBJ databases">
        <title>The complete genome of Chitinophaga pinensis DSM 2588.</title>
        <authorList>
            <consortium name="US DOE Joint Genome Institute (JGI-PGF)"/>
            <person name="Lucas S."/>
            <person name="Copeland A."/>
            <person name="Lapidus A."/>
            <person name="Glavina del Rio T."/>
            <person name="Dalin E."/>
            <person name="Tice H."/>
            <person name="Bruce D."/>
            <person name="Goodwin L."/>
            <person name="Pitluck S."/>
            <person name="Kyrpides N."/>
            <person name="Mavromatis K."/>
            <person name="Ivanova N."/>
            <person name="Mikhailova N."/>
            <person name="Sims D."/>
            <person name="Meinche L."/>
            <person name="Brettin T."/>
            <person name="Detter J.C."/>
            <person name="Han C."/>
            <person name="Larimer F."/>
            <person name="Land M."/>
            <person name="Hauser L."/>
            <person name="Markowitz V."/>
            <person name="Cheng J.-F."/>
            <person name="Hugenholtz P."/>
            <person name="Woyke T."/>
            <person name="Wu D."/>
            <person name="Spring S."/>
            <person name="Klenk H.-P."/>
            <person name="Eisen J.A."/>
        </authorList>
    </citation>
    <scope>NUCLEOTIDE SEQUENCE [LARGE SCALE GENOMIC DNA]</scope>
    <source>
        <strain evidence="6">ATCC 43595 / DSM 2588 / LMG 13176 / NBRC 15968 / NCIMB 11800 / UQM 2034</strain>
    </source>
</reference>
<dbReference type="PRINTS" id="PR00032">
    <property type="entry name" value="HTHARAC"/>
</dbReference>
<dbReference type="InterPro" id="IPR018060">
    <property type="entry name" value="HTH_AraC"/>
</dbReference>
<keyword evidence="1" id="KW-0805">Transcription regulation</keyword>
<proteinExistence type="predicted"/>
<dbReference type="InterPro" id="IPR050204">
    <property type="entry name" value="AraC_XylS_family_regulators"/>
</dbReference>
<evidence type="ECO:0000313" key="6">
    <source>
        <dbReference type="Proteomes" id="UP000002215"/>
    </source>
</evidence>
<evidence type="ECO:0000313" key="5">
    <source>
        <dbReference type="EMBL" id="ACU57809.1"/>
    </source>
</evidence>
<feature type="domain" description="HTH araC/xylS-type" evidence="4">
    <location>
        <begin position="177"/>
        <end position="259"/>
    </location>
</feature>
<gene>
    <name evidence="5" type="ordered locus">Cpin_0310</name>
</gene>
<dbReference type="InterPro" id="IPR046532">
    <property type="entry name" value="DUF6597"/>
</dbReference>
<evidence type="ECO:0000256" key="2">
    <source>
        <dbReference type="ARBA" id="ARBA00023125"/>
    </source>
</evidence>
<dbReference type="RefSeq" id="WP_012787985.1">
    <property type="nucleotide sequence ID" value="NC_013132.1"/>
</dbReference>
<dbReference type="InterPro" id="IPR009057">
    <property type="entry name" value="Homeodomain-like_sf"/>
</dbReference>
<dbReference type="Pfam" id="PF20240">
    <property type="entry name" value="DUF6597"/>
    <property type="match status" value="1"/>
</dbReference>
<dbReference type="SUPFAM" id="SSF46689">
    <property type="entry name" value="Homeodomain-like"/>
    <property type="match status" value="1"/>
</dbReference>
<dbReference type="PANTHER" id="PTHR46796">
    <property type="entry name" value="HTH-TYPE TRANSCRIPTIONAL ACTIVATOR RHAS-RELATED"/>
    <property type="match status" value="1"/>
</dbReference>
<evidence type="ECO:0000259" key="4">
    <source>
        <dbReference type="PROSITE" id="PS01124"/>
    </source>
</evidence>
<evidence type="ECO:0000256" key="1">
    <source>
        <dbReference type="ARBA" id="ARBA00023015"/>
    </source>
</evidence>
<organism evidence="5 6">
    <name type="scientific">Chitinophaga pinensis (strain ATCC 43595 / DSM 2588 / LMG 13176 / NBRC 15968 / NCIMB 11800 / UQM 2034)</name>
    <dbReference type="NCBI Taxonomy" id="485918"/>
    <lineage>
        <taxon>Bacteria</taxon>
        <taxon>Pseudomonadati</taxon>
        <taxon>Bacteroidota</taxon>
        <taxon>Chitinophagia</taxon>
        <taxon>Chitinophagales</taxon>
        <taxon>Chitinophagaceae</taxon>
        <taxon>Chitinophaga</taxon>
    </lineage>
</organism>
<keyword evidence="3" id="KW-0804">Transcription</keyword>
<dbReference type="GO" id="GO:0003700">
    <property type="term" value="F:DNA-binding transcription factor activity"/>
    <property type="evidence" value="ECO:0007669"/>
    <property type="project" value="InterPro"/>
</dbReference>
<dbReference type="Proteomes" id="UP000002215">
    <property type="component" value="Chromosome"/>
</dbReference>
<dbReference type="Pfam" id="PF12833">
    <property type="entry name" value="HTH_18"/>
    <property type="match status" value="1"/>
</dbReference>
<keyword evidence="2" id="KW-0238">DNA-binding</keyword>
<sequence length="268" mass="30255">MEMQTFLPSDILKSYIKYYWVFATDQQSINDAIYPSGYLELAINISEGEVVSVLNDRYIGMPPVEVLGQLTAPARIIAGKQTTLLVTRFYPHATGLFFPNRIADFTDDSVDLLDVFKTDTVDLHARMMDQRTLAQKIGILDGFLVRQLIKSQKNLSQISLVESICRYAGTGGDGPDIEQLALQHGVSARYIQKLFLDCIGITPKRFFNIRRFNKSLDLVRKAQESLTSIAYECGYYDQAHFIREFKAFSGVTPSRFLQPALLENTTGI</sequence>
<evidence type="ECO:0000256" key="3">
    <source>
        <dbReference type="ARBA" id="ARBA00023163"/>
    </source>
</evidence>
<accession>A0A979FZ73</accession>
<dbReference type="OrthoDB" id="655946at2"/>
<dbReference type="KEGG" id="cpi:Cpin_0310"/>
<protein>
    <submittedName>
        <fullName evidence="5">Transcriptional regulator, AraC family</fullName>
    </submittedName>
</protein>